<evidence type="ECO:0000256" key="8">
    <source>
        <dbReference type="SAM" id="Phobius"/>
    </source>
</evidence>
<keyword evidence="2" id="KW-0813">Transport</keyword>
<comment type="subcellular location">
    <subcellularLocation>
        <location evidence="1">Cell membrane</location>
        <topology evidence="1">Multi-pass membrane protein</topology>
    </subcellularLocation>
</comment>
<evidence type="ECO:0000256" key="3">
    <source>
        <dbReference type="ARBA" id="ARBA00022692"/>
    </source>
</evidence>
<dbReference type="PANTHER" id="PTHR43791:SF36">
    <property type="entry name" value="TRANSPORTER, PUTATIVE (AFU_ORTHOLOGUE AFUA_6G08340)-RELATED"/>
    <property type="match status" value="1"/>
</dbReference>
<dbReference type="InterPro" id="IPR036259">
    <property type="entry name" value="MFS_trans_sf"/>
</dbReference>
<feature type="transmembrane region" description="Helical" evidence="8">
    <location>
        <begin position="95"/>
        <end position="114"/>
    </location>
</feature>
<evidence type="ECO:0000256" key="1">
    <source>
        <dbReference type="ARBA" id="ARBA00004651"/>
    </source>
</evidence>
<keyword evidence="11" id="KW-1185">Reference proteome</keyword>
<accession>A0A917SDL1</accession>
<keyword evidence="3 8" id="KW-0812">Transmembrane</keyword>
<evidence type="ECO:0000256" key="2">
    <source>
        <dbReference type="ARBA" id="ARBA00022448"/>
    </source>
</evidence>
<dbReference type="PROSITE" id="PS50850">
    <property type="entry name" value="MFS"/>
    <property type="match status" value="1"/>
</dbReference>
<feature type="transmembrane region" description="Helical" evidence="8">
    <location>
        <begin position="293"/>
        <end position="314"/>
    </location>
</feature>
<organism evidence="10 11">
    <name type="scientific">Microlunatus endophyticus</name>
    <dbReference type="NCBI Taxonomy" id="1716077"/>
    <lineage>
        <taxon>Bacteria</taxon>
        <taxon>Bacillati</taxon>
        <taxon>Actinomycetota</taxon>
        <taxon>Actinomycetes</taxon>
        <taxon>Propionibacteriales</taxon>
        <taxon>Propionibacteriaceae</taxon>
        <taxon>Microlunatus</taxon>
    </lineage>
</organism>
<evidence type="ECO:0000256" key="7">
    <source>
        <dbReference type="ARBA" id="ARBA00074139"/>
    </source>
</evidence>
<name>A0A917SDL1_9ACTN</name>
<proteinExistence type="predicted"/>
<reference evidence="10" key="1">
    <citation type="journal article" date="2014" name="Int. J. Syst. Evol. Microbiol.">
        <title>Complete genome sequence of Corynebacterium casei LMG S-19264T (=DSM 44701T), isolated from a smear-ripened cheese.</title>
        <authorList>
            <consortium name="US DOE Joint Genome Institute (JGI-PGF)"/>
            <person name="Walter F."/>
            <person name="Albersmeier A."/>
            <person name="Kalinowski J."/>
            <person name="Ruckert C."/>
        </authorList>
    </citation>
    <scope>NUCLEOTIDE SEQUENCE</scope>
    <source>
        <strain evidence="10">CGMCC 4.7306</strain>
    </source>
</reference>
<feature type="transmembrane region" description="Helical" evidence="8">
    <location>
        <begin position="383"/>
        <end position="405"/>
    </location>
</feature>
<dbReference type="FunFam" id="1.20.1250.20:FF:000018">
    <property type="entry name" value="MFS transporter permease"/>
    <property type="match status" value="1"/>
</dbReference>
<comment type="function">
    <text evidence="6">Component of the tartrate utilization system and may allow entry of tartrate and tartrate dehydrogenase.</text>
</comment>
<evidence type="ECO:0000259" key="9">
    <source>
        <dbReference type="PROSITE" id="PS50850"/>
    </source>
</evidence>
<evidence type="ECO:0000256" key="4">
    <source>
        <dbReference type="ARBA" id="ARBA00022989"/>
    </source>
</evidence>
<dbReference type="SUPFAM" id="SSF103473">
    <property type="entry name" value="MFS general substrate transporter"/>
    <property type="match status" value="1"/>
</dbReference>
<comment type="caution">
    <text evidence="10">The sequence shown here is derived from an EMBL/GenBank/DDBJ whole genome shotgun (WGS) entry which is preliminary data.</text>
</comment>
<dbReference type="CDD" id="cd17319">
    <property type="entry name" value="MFS_ExuT_GudP_like"/>
    <property type="match status" value="1"/>
</dbReference>
<dbReference type="FunFam" id="1.20.1250.20:FF:000126">
    <property type="entry name" value="MFS transporter permease"/>
    <property type="match status" value="1"/>
</dbReference>
<dbReference type="EMBL" id="BMMZ01000008">
    <property type="protein sequence ID" value="GGL71763.1"/>
    <property type="molecule type" value="Genomic_DNA"/>
</dbReference>
<dbReference type="PANTHER" id="PTHR43791">
    <property type="entry name" value="PERMEASE-RELATED"/>
    <property type="match status" value="1"/>
</dbReference>
<dbReference type="InterPro" id="IPR011701">
    <property type="entry name" value="MFS"/>
</dbReference>
<evidence type="ECO:0000256" key="6">
    <source>
        <dbReference type="ARBA" id="ARBA00058119"/>
    </source>
</evidence>
<feature type="transmembrane region" description="Helical" evidence="8">
    <location>
        <begin position="256"/>
        <end position="281"/>
    </location>
</feature>
<feature type="transmembrane region" description="Helical" evidence="8">
    <location>
        <begin position="156"/>
        <end position="179"/>
    </location>
</feature>
<feature type="transmembrane region" description="Helical" evidence="8">
    <location>
        <begin position="25"/>
        <end position="43"/>
    </location>
</feature>
<gene>
    <name evidence="10" type="ORF">GCM10011575_32600</name>
</gene>
<evidence type="ECO:0000256" key="5">
    <source>
        <dbReference type="ARBA" id="ARBA00023136"/>
    </source>
</evidence>
<feature type="transmembrane region" description="Helical" evidence="8">
    <location>
        <begin position="350"/>
        <end position="371"/>
    </location>
</feature>
<dbReference type="AlphaFoldDB" id="A0A917SDL1"/>
<evidence type="ECO:0000313" key="10">
    <source>
        <dbReference type="EMBL" id="GGL71763.1"/>
    </source>
</evidence>
<dbReference type="Proteomes" id="UP000613840">
    <property type="component" value="Unassembled WGS sequence"/>
</dbReference>
<sequence length="451" mass="48944">MSTTQPNAAASVADDQFGSRVVRKVTLRLVPFMGLLYFVNYLDRTNIGFAKLTMDHDLGLSETAYGLASGLFFIGYLILEVPSNLILHRVGARRWIARIMVSWGIIAALTTFVPNAGTLYVMRILLGIAEAGFFPGMILFLTFWFPERERAKVTGLFMMAIPLSSALGSPISGALLQYAEGAFGLAGWRSMFLFEGIPAIILGVICWFFLTDRPADAKWLTPQERDWLSSEIAGEVKQADEEYGWTLRRSLTSPRILALAFVYFGVVYGLYAVSFFLPSIVAGFAQRFGTDFSLVQTGLITAIPYVIGAIAMVLWTRHADKTRERVWHLAIPAILGAVAIPIALYLNSPFLVMVMVSIAAIGIYSALPVFWPLPSFFLTGAAAAGGIALINGLGNLAGFLAPFVTGWTTDLTGSEKAGLWIVGVLMLGSAATVVGLGKAPKRRNPEPVEGH</sequence>
<feature type="transmembrane region" description="Helical" evidence="8">
    <location>
        <begin position="417"/>
        <end position="436"/>
    </location>
</feature>
<evidence type="ECO:0000313" key="11">
    <source>
        <dbReference type="Proteomes" id="UP000613840"/>
    </source>
</evidence>
<dbReference type="InterPro" id="IPR020846">
    <property type="entry name" value="MFS_dom"/>
</dbReference>
<feature type="transmembrane region" description="Helical" evidence="8">
    <location>
        <begin position="326"/>
        <end position="344"/>
    </location>
</feature>
<reference evidence="10" key="2">
    <citation type="submission" date="2020-09" db="EMBL/GenBank/DDBJ databases">
        <authorList>
            <person name="Sun Q."/>
            <person name="Zhou Y."/>
        </authorList>
    </citation>
    <scope>NUCLEOTIDE SEQUENCE</scope>
    <source>
        <strain evidence="10">CGMCC 4.7306</strain>
    </source>
</reference>
<feature type="domain" description="Major facilitator superfamily (MFS) profile" evidence="9">
    <location>
        <begin position="29"/>
        <end position="441"/>
    </location>
</feature>
<dbReference type="GO" id="GO:0005886">
    <property type="term" value="C:plasma membrane"/>
    <property type="evidence" value="ECO:0007669"/>
    <property type="project" value="UniProtKB-SubCell"/>
</dbReference>
<dbReference type="RefSeq" id="WP_188896428.1">
    <property type="nucleotide sequence ID" value="NZ_BMMZ01000008.1"/>
</dbReference>
<dbReference type="GO" id="GO:0022857">
    <property type="term" value="F:transmembrane transporter activity"/>
    <property type="evidence" value="ECO:0007669"/>
    <property type="project" value="InterPro"/>
</dbReference>
<keyword evidence="4 8" id="KW-1133">Transmembrane helix</keyword>
<feature type="transmembrane region" description="Helical" evidence="8">
    <location>
        <begin position="191"/>
        <end position="210"/>
    </location>
</feature>
<feature type="transmembrane region" description="Helical" evidence="8">
    <location>
        <begin position="120"/>
        <end position="144"/>
    </location>
</feature>
<protein>
    <recommendedName>
        <fullName evidence="7">Putative tartrate transporter</fullName>
    </recommendedName>
</protein>
<dbReference type="Pfam" id="PF07690">
    <property type="entry name" value="MFS_1"/>
    <property type="match status" value="1"/>
</dbReference>
<dbReference type="Gene3D" id="1.20.1250.20">
    <property type="entry name" value="MFS general substrate transporter like domains"/>
    <property type="match status" value="2"/>
</dbReference>
<keyword evidence="5 8" id="KW-0472">Membrane</keyword>
<feature type="transmembrane region" description="Helical" evidence="8">
    <location>
        <begin position="63"/>
        <end position="83"/>
    </location>
</feature>